<organism evidence="6 7">
    <name type="scientific">Dolichospermum heterosporum TAC447</name>
    <dbReference type="NCBI Taxonomy" id="747523"/>
    <lineage>
        <taxon>Bacteria</taxon>
        <taxon>Bacillati</taxon>
        <taxon>Cyanobacteriota</taxon>
        <taxon>Cyanophyceae</taxon>
        <taxon>Nostocales</taxon>
        <taxon>Aphanizomenonaceae</taxon>
        <taxon>Dolichospermum</taxon>
        <taxon>Dolichospermum heterosporum</taxon>
    </lineage>
</organism>
<evidence type="ECO:0000313" key="6">
    <source>
        <dbReference type="EMBL" id="UUO17820.1"/>
    </source>
</evidence>
<dbReference type="PANTHER" id="PTHR42723:SF1">
    <property type="entry name" value="CHLOROPHYLL SYNTHASE, CHLOROPLASTIC"/>
    <property type="match status" value="1"/>
</dbReference>
<evidence type="ECO:0000256" key="4">
    <source>
        <dbReference type="ARBA" id="ARBA00023136"/>
    </source>
</evidence>
<dbReference type="Pfam" id="PF01040">
    <property type="entry name" value="UbiA"/>
    <property type="match status" value="1"/>
</dbReference>
<feature type="transmembrane region" description="Helical" evidence="5">
    <location>
        <begin position="56"/>
        <end position="76"/>
    </location>
</feature>
<feature type="transmembrane region" description="Helical" evidence="5">
    <location>
        <begin position="179"/>
        <end position="200"/>
    </location>
</feature>
<evidence type="ECO:0000313" key="7">
    <source>
        <dbReference type="Proteomes" id="UP001057561"/>
    </source>
</evidence>
<dbReference type="PANTHER" id="PTHR42723">
    <property type="entry name" value="CHLOROPHYLL SYNTHASE"/>
    <property type="match status" value="1"/>
</dbReference>
<feature type="transmembrane region" description="Helical" evidence="5">
    <location>
        <begin position="149"/>
        <end position="173"/>
    </location>
</feature>
<dbReference type="InterPro" id="IPR000537">
    <property type="entry name" value="UbiA_prenyltransferase"/>
</dbReference>
<keyword evidence="7" id="KW-1185">Reference proteome</keyword>
<feature type="transmembrane region" description="Helical" evidence="5">
    <location>
        <begin position="233"/>
        <end position="261"/>
    </location>
</feature>
<dbReference type="RefSeq" id="WP_027403200.1">
    <property type="nucleotide sequence ID" value="NZ_CP099464.1"/>
</dbReference>
<feature type="transmembrane region" description="Helical" evidence="5">
    <location>
        <begin position="97"/>
        <end position="114"/>
    </location>
</feature>
<dbReference type="CDD" id="cd13956">
    <property type="entry name" value="PT_UbiA"/>
    <property type="match status" value="1"/>
</dbReference>
<proteinExistence type="predicted"/>
<comment type="subcellular location">
    <subcellularLocation>
        <location evidence="1">Membrane</location>
        <topology evidence="1">Multi-pass membrane protein</topology>
    </subcellularLocation>
</comment>
<keyword evidence="2 5" id="KW-0812">Transmembrane</keyword>
<gene>
    <name evidence="6" type="ORF">NG743_12965</name>
</gene>
<evidence type="ECO:0000256" key="5">
    <source>
        <dbReference type="SAM" id="Phobius"/>
    </source>
</evidence>
<dbReference type="InterPro" id="IPR050475">
    <property type="entry name" value="Prenyltransferase_related"/>
</dbReference>
<reference evidence="6" key="1">
    <citation type="submission" date="2022-06" db="EMBL/GenBank/DDBJ databases">
        <title>Nostosin G and Spiroidesin B from the Cyanobacterium Dolichospermum sp. NIES-1697.</title>
        <authorList>
            <person name="Phan C.-S."/>
            <person name="Mehjabin J.J."/>
            <person name="Anas A.R.J."/>
            <person name="Hayasaka M."/>
            <person name="Onoki R."/>
            <person name="Wang J."/>
            <person name="Umezawa T."/>
            <person name="Washio K."/>
            <person name="Morikawa M."/>
            <person name="Okino T."/>
        </authorList>
    </citation>
    <scope>NUCLEOTIDE SEQUENCE</scope>
    <source>
        <strain evidence="6">NIES-1697</strain>
    </source>
</reference>
<evidence type="ECO:0000256" key="2">
    <source>
        <dbReference type="ARBA" id="ARBA00022692"/>
    </source>
</evidence>
<keyword evidence="3 5" id="KW-1133">Transmembrane helix</keyword>
<name>A0ABY5M4Q7_9CYAN</name>
<protein>
    <submittedName>
        <fullName evidence="6">UbiA family prenyltransferase</fullName>
    </submittedName>
</protein>
<evidence type="ECO:0000256" key="1">
    <source>
        <dbReference type="ARBA" id="ARBA00004141"/>
    </source>
</evidence>
<dbReference type="Proteomes" id="UP001057561">
    <property type="component" value="Chromosome"/>
</dbReference>
<accession>A0ABY5M4Q7</accession>
<sequence>MKNLGAINLLFIRLQKLATITRSNEWWASKGSPVLATAYATASILNIPLVSLWNSLIFLLISLTVVAIYAHLLNDISDQDEDLIVGKSNGLAGRSKSFKGIAIILCLFPGLLVIGCLIKLPLALAIYISNWLIFICYSIPPIRLKQRGFLGVLADATGAHLLPNLFAVVWIAHASEQKIPLLWIILVGIWSLATGLRGILWHQIKDIENDRLTGVNTFAVQTSIKTLKGLGQWVVFPLEVIAFTGMVIICGNYLLIIFLLIHLVTQWLRYHFWQINSIIVAPVSSDSMLLEEYYALFYPLAFLVSAAWQNPLNLIFSGIHLILYPNHLRWWLRDIHGLLRWEIPNYFSKFQKS</sequence>
<keyword evidence="4 5" id="KW-0472">Membrane</keyword>
<feature type="transmembrane region" description="Helical" evidence="5">
    <location>
        <begin position="120"/>
        <end position="137"/>
    </location>
</feature>
<dbReference type="EMBL" id="CP099464">
    <property type="protein sequence ID" value="UUO17820.1"/>
    <property type="molecule type" value="Genomic_DNA"/>
</dbReference>
<evidence type="ECO:0000256" key="3">
    <source>
        <dbReference type="ARBA" id="ARBA00022989"/>
    </source>
</evidence>